<dbReference type="EMBL" id="JACHMM010000001">
    <property type="protein sequence ID" value="MBB5787243.1"/>
    <property type="molecule type" value="Genomic_DNA"/>
</dbReference>
<dbReference type="GO" id="GO:0046872">
    <property type="term" value="F:metal ion binding"/>
    <property type="evidence" value="ECO:0007669"/>
    <property type="project" value="UniProtKB-KW"/>
</dbReference>
<dbReference type="GO" id="GO:0043436">
    <property type="term" value="P:oxoacid metabolic process"/>
    <property type="evidence" value="ECO:0007669"/>
    <property type="project" value="UniProtKB-ARBA"/>
</dbReference>
<keyword evidence="8" id="KW-1185">Reference proteome</keyword>
<evidence type="ECO:0000256" key="4">
    <source>
        <dbReference type="ARBA" id="ARBA00023014"/>
    </source>
</evidence>
<dbReference type="Proteomes" id="UP000542813">
    <property type="component" value="Unassembled WGS sequence"/>
</dbReference>
<keyword evidence="3" id="KW-0408">Iron</keyword>
<dbReference type="InterPro" id="IPR015931">
    <property type="entry name" value="Acnase/IPM_dHydase_lsu_aba_1/3"/>
</dbReference>
<dbReference type="GO" id="GO:0047508">
    <property type="term" value="F:(R)-2-methylmalate dehydratase activity"/>
    <property type="evidence" value="ECO:0007669"/>
    <property type="project" value="UniProtKB-EC"/>
</dbReference>
<dbReference type="GO" id="GO:0003861">
    <property type="term" value="F:3-isopropylmalate dehydratase activity"/>
    <property type="evidence" value="ECO:0007669"/>
    <property type="project" value="UniProtKB-EC"/>
</dbReference>
<comment type="caution">
    <text evidence="7">The sequence shown here is derived from an EMBL/GenBank/DDBJ whole genome shotgun (WGS) entry which is preliminary data.</text>
</comment>
<evidence type="ECO:0000256" key="5">
    <source>
        <dbReference type="ARBA" id="ARBA00023239"/>
    </source>
</evidence>
<feature type="domain" description="Aconitase/3-isopropylmalate dehydratase large subunit alpha/beta/alpha" evidence="6">
    <location>
        <begin position="25"/>
        <end position="412"/>
    </location>
</feature>
<keyword evidence="1" id="KW-0004">4Fe-4S</keyword>
<dbReference type="GO" id="GO:0008652">
    <property type="term" value="P:amino acid biosynthetic process"/>
    <property type="evidence" value="ECO:0007669"/>
    <property type="project" value="InterPro"/>
</dbReference>
<dbReference type="InterPro" id="IPR006251">
    <property type="entry name" value="Homoacnase/IPMdehydase_lsu"/>
</dbReference>
<dbReference type="PANTHER" id="PTHR43822:SF2">
    <property type="entry name" value="HOMOACONITASE, MITOCHONDRIAL"/>
    <property type="match status" value="1"/>
</dbReference>
<dbReference type="InterPro" id="IPR050067">
    <property type="entry name" value="IPM_dehydratase_rel_enz"/>
</dbReference>
<dbReference type="PANTHER" id="PTHR43822">
    <property type="entry name" value="HOMOACONITASE, MITOCHONDRIAL-RELATED"/>
    <property type="match status" value="1"/>
</dbReference>
<reference evidence="7 8" key="1">
    <citation type="submission" date="2020-08" db="EMBL/GenBank/DDBJ databases">
        <title>Sequencing the genomes of 1000 actinobacteria strains.</title>
        <authorList>
            <person name="Klenk H.-P."/>
        </authorList>
    </citation>
    <scope>NUCLEOTIDE SEQUENCE [LARGE SCALE GENOMIC DNA]</scope>
    <source>
        <strain evidence="7 8">DSM 102122</strain>
    </source>
</reference>
<evidence type="ECO:0000256" key="2">
    <source>
        <dbReference type="ARBA" id="ARBA00022723"/>
    </source>
</evidence>
<gene>
    <name evidence="7" type="ORF">HD601_001818</name>
</gene>
<evidence type="ECO:0000256" key="1">
    <source>
        <dbReference type="ARBA" id="ARBA00022485"/>
    </source>
</evidence>
<sequence length="431" mass="45693">MAGLTMAHKVLAARSGRDHVRPGQLVVTDVDLIVMADTVFNPTADRMPTDLLRVSHPERVVVLMDHAVPAPSIKAATAHRRAREHAERLGFRRLADVGKGGIEHQLIFEECLALPGQLVASNDSHTSAAGVLNCAARGLGMADIIQLVCTGKTWYKVSPTVRFHLTGALPFGVYGKDVFLHLAEVFGSQEGHDVEFAGPGIEAMPLDDRATLATMCTELNANFVMMPADRLVREHVASVTGAPYEPVVSDPDAEYAAEHTVDLSAIRPRIALPDAMNGNVRSADEVAGQRVRIDQAFIGSCANGKLSDLRIAAEIVRGRRVADGVRLIVTPGSQSIYLDAVRLGYIEALASAGALVTNSTCGACAGGHLGVLAPGEVCITSSTRNFKGRMGSADARIYMGSSATVAASALEGCITDPMPYLRELQNREAAG</sequence>
<evidence type="ECO:0000256" key="3">
    <source>
        <dbReference type="ARBA" id="ARBA00023004"/>
    </source>
</evidence>
<dbReference type="InterPro" id="IPR036008">
    <property type="entry name" value="Aconitase_4Fe-4S_dom"/>
</dbReference>
<keyword evidence="2" id="KW-0479">Metal-binding</keyword>
<protein>
    <submittedName>
        <fullName evidence="7">3-isopropylmalate/(R)-2-methylmalate dehydratase large subunit</fullName>
        <ecNumber evidence="7">4.2.1.33</ecNumber>
        <ecNumber evidence="7">4.2.1.35</ecNumber>
    </submittedName>
</protein>
<evidence type="ECO:0000313" key="8">
    <source>
        <dbReference type="Proteomes" id="UP000542813"/>
    </source>
</evidence>
<name>A0A7W9LKK8_9ACTN</name>
<keyword evidence="5 7" id="KW-0456">Lyase</keyword>
<dbReference type="RefSeq" id="WP_184821170.1">
    <property type="nucleotide sequence ID" value="NZ_JACHMM010000001.1"/>
</dbReference>
<dbReference type="AlphaFoldDB" id="A0A7W9LKK8"/>
<dbReference type="EC" id="4.2.1.33" evidence="7"/>
<dbReference type="SUPFAM" id="SSF53732">
    <property type="entry name" value="Aconitase iron-sulfur domain"/>
    <property type="match status" value="1"/>
</dbReference>
<proteinExistence type="predicted"/>
<organism evidence="7 8">
    <name type="scientific">Jiangella mangrovi</name>
    <dbReference type="NCBI Taxonomy" id="1524084"/>
    <lineage>
        <taxon>Bacteria</taxon>
        <taxon>Bacillati</taxon>
        <taxon>Actinomycetota</taxon>
        <taxon>Actinomycetes</taxon>
        <taxon>Jiangellales</taxon>
        <taxon>Jiangellaceae</taxon>
        <taxon>Jiangella</taxon>
    </lineage>
</organism>
<dbReference type="InterPro" id="IPR001030">
    <property type="entry name" value="Acoase/IPM_deHydtase_lsu_aba"/>
</dbReference>
<dbReference type="NCBIfam" id="NF001614">
    <property type="entry name" value="PRK00402.1"/>
    <property type="match status" value="1"/>
</dbReference>
<dbReference type="Pfam" id="PF00330">
    <property type="entry name" value="Aconitase"/>
    <property type="match status" value="1"/>
</dbReference>
<evidence type="ECO:0000313" key="7">
    <source>
        <dbReference type="EMBL" id="MBB5787243.1"/>
    </source>
</evidence>
<dbReference type="PRINTS" id="PR00415">
    <property type="entry name" value="ACONITASE"/>
</dbReference>
<dbReference type="EC" id="4.2.1.35" evidence="7"/>
<dbReference type="NCBIfam" id="TIGR01343">
    <property type="entry name" value="hacA_fam"/>
    <property type="match status" value="1"/>
</dbReference>
<accession>A0A7W9LKK8</accession>
<keyword evidence="4" id="KW-0411">Iron-sulfur</keyword>
<dbReference type="Gene3D" id="3.30.499.10">
    <property type="entry name" value="Aconitase, domain 3"/>
    <property type="match status" value="2"/>
</dbReference>
<evidence type="ECO:0000259" key="6">
    <source>
        <dbReference type="Pfam" id="PF00330"/>
    </source>
</evidence>
<dbReference type="GO" id="GO:0051539">
    <property type="term" value="F:4 iron, 4 sulfur cluster binding"/>
    <property type="evidence" value="ECO:0007669"/>
    <property type="project" value="UniProtKB-KW"/>
</dbReference>